<comment type="caution">
    <text evidence="1">The sequence shown here is derived from an EMBL/GenBank/DDBJ whole genome shotgun (WGS) entry which is preliminary data.</text>
</comment>
<protein>
    <submittedName>
        <fullName evidence="1">Uncharacterized protein</fullName>
    </submittedName>
</protein>
<evidence type="ECO:0000313" key="2">
    <source>
        <dbReference type="Proteomes" id="UP000054770"/>
    </source>
</evidence>
<dbReference type="AlphaFoldDB" id="A0A158KMW6"/>
<proteinExistence type="predicted"/>
<reference evidence="1" key="1">
    <citation type="submission" date="2016-01" db="EMBL/GenBank/DDBJ databases">
        <authorList>
            <person name="Peeters C."/>
        </authorList>
    </citation>
    <scope>NUCLEOTIDE SEQUENCE [LARGE SCALE GENOMIC DNA]</scope>
    <source>
        <strain evidence="1">LMG 22940</strain>
    </source>
</reference>
<sequence length="90" mass="9701">MSTPTTRIQGTLTLKRRVGTTNAPARSLVPGRTLEPAQPAALAPRAQRSQPFETRCLLRIEKTAGTPGPYYCAHIRANGAFIGRVAAQFP</sequence>
<dbReference type="Proteomes" id="UP000054770">
    <property type="component" value="Unassembled WGS sequence"/>
</dbReference>
<dbReference type="EMBL" id="FCON02000120">
    <property type="protein sequence ID" value="SAL82477.1"/>
    <property type="molecule type" value="Genomic_DNA"/>
</dbReference>
<name>A0A158KMW6_9BURK</name>
<organism evidence="1 2">
    <name type="scientific">Caballeronia choica</name>
    <dbReference type="NCBI Taxonomy" id="326476"/>
    <lineage>
        <taxon>Bacteria</taxon>
        <taxon>Pseudomonadati</taxon>
        <taxon>Pseudomonadota</taxon>
        <taxon>Betaproteobacteria</taxon>
        <taxon>Burkholderiales</taxon>
        <taxon>Burkholderiaceae</taxon>
        <taxon>Caballeronia</taxon>
    </lineage>
</organism>
<accession>A0A158KMW6</accession>
<keyword evidence="2" id="KW-1185">Reference proteome</keyword>
<gene>
    <name evidence="1" type="ORF">AWB68_06536</name>
</gene>
<evidence type="ECO:0000313" key="1">
    <source>
        <dbReference type="EMBL" id="SAL82477.1"/>
    </source>
</evidence>